<evidence type="ECO:0000256" key="4">
    <source>
        <dbReference type="ARBA" id="ARBA00022692"/>
    </source>
</evidence>
<gene>
    <name evidence="17" type="primary">VOPP1</name>
    <name evidence="17" type="ORF">CRENBAI_004365</name>
</gene>
<keyword evidence="9 16" id="KW-0472">Membrane</keyword>
<reference evidence="17 18" key="1">
    <citation type="submission" date="2021-06" db="EMBL/GenBank/DDBJ databases">
        <authorList>
            <person name="Palmer J.M."/>
        </authorList>
    </citation>
    <scope>NUCLEOTIDE SEQUENCE [LARGE SCALE GENOMIC DNA]</scope>
    <source>
        <strain evidence="17 18">MEX-2019</strain>
        <tissue evidence="17">Muscle</tissue>
    </source>
</reference>
<evidence type="ECO:0000256" key="5">
    <source>
        <dbReference type="ARBA" id="ARBA00022729"/>
    </source>
</evidence>
<keyword evidence="10" id="KW-0804">Transcription</keyword>
<comment type="caution">
    <text evidence="17">The sequence shown here is derived from an EMBL/GenBank/DDBJ whole genome shotgun (WGS) entry which is preliminary data.</text>
</comment>
<proteinExistence type="inferred from homology"/>
<dbReference type="EMBL" id="JAHHUM010001454">
    <property type="protein sequence ID" value="KAK5611984.1"/>
    <property type="molecule type" value="Genomic_DNA"/>
</dbReference>
<evidence type="ECO:0000256" key="13">
    <source>
        <dbReference type="ARBA" id="ARBA00035628"/>
    </source>
</evidence>
<keyword evidence="8" id="KW-0805">Transcription regulation</keyword>
<evidence type="ECO:0000256" key="15">
    <source>
        <dbReference type="ARBA" id="ARBA00035715"/>
    </source>
</evidence>
<keyword evidence="11" id="KW-0458">Lysosome</keyword>
<evidence type="ECO:0000256" key="7">
    <source>
        <dbReference type="ARBA" id="ARBA00022989"/>
    </source>
</evidence>
<evidence type="ECO:0000256" key="14">
    <source>
        <dbReference type="ARBA" id="ARBA00035708"/>
    </source>
</evidence>
<organism evidence="17 18">
    <name type="scientific">Crenichthys baileyi</name>
    <name type="common">White River springfish</name>
    <dbReference type="NCBI Taxonomy" id="28760"/>
    <lineage>
        <taxon>Eukaryota</taxon>
        <taxon>Metazoa</taxon>
        <taxon>Chordata</taxon>
        <taxon>Craniata</taxon>
        <taxon>Vertebrata</taxon>
        <taxon>Euteleostomi</taxon>
        <taxon>Actinopterygii</taxon>
        <taxon>Neopterygii</taxon>
        <taxon>Teleostei</taxon>
        <taxon>Neoteleostei</taxon>
        <taxon>Acanthomorphata</taxon>
        <taxon>Ovalentaria</taxon>
        <taxon>Atherinomorphae</taxon>
        <taxon>Cyprinodontiformes</taxon>
        <taxon>Goodeidae</taxon>
        <taxon>Crenichthys</taxon>
    </lineage>
</organism>
<dbReference type="Proteomes" id="UP001311232">
    <property type="component" value="Unassembled WGS sequence"/>
</dbReference>
<keyword evidence="7 16" id="KW-1133">Transmembrane helix</keyword>
<dbReference type="InterPro" id="IPR026229">
    <property type="entry name" value="VOPP1"/>
</dbReference>
<name>A0AAV9RSF5_9TELE</name>
<feature type="transmembrane region" description="Helical" evidence="16">
    <location>
        <begin position="139"/>
        <end position="159"/>
    </location>
</feature>
<keyword evidence="18" id="KW-1185">Reference proteome</keyword>
<evidence type="ECO:0000256" key="11">
    <source>
        <dbReference type="ARBA" id="ARBA00023228"/>
    </source>
</evidence>
<evidence type="ECO:0000256" key="16">
    <source>
        <dbReference type="SAM" id="Phobius"/>
    </source>
</evidence>
<keyword evidence="6" id="KW-0967">Endosome</keyword>
<comment type="subcellular location">
    <subcellularLocation>
        <location evidence="1">Cytoplasmic vesicle membrane</location>
        <topology evidence="1">Single-pass type I membrane protein</topology>
    </subcellularLocation>
    <subcellularLocation>
        <location evidence="13">Late endosome membrane</location>
        <topology evidence="13">Single-pass membrane protein</topology>
    </subcellularLocation>
    <subcellularLocation>
        <location evidence="2">Lysosome membrane</location>
        <topology evidence="2">Single-pass membrane protein</topology>
    </subcellularLocation>
</comment>
<dbReference type="PANTHER" id="PTHR14971">
    <property type="entry name" value="VESICULAR, OVEREXPRESSED IN CANCER, PROSURVIVAL PROTEIN 1"/>
    <property type="match status" value="1"/>
</dbReference>
<evidence type="ECO:0000256" key="3">
    <source>
        <dbReference type="ARBA" id="ARBA00006655"/>
    </source>
</evidence>
<evidence type="ECO:0000256" key="10">
    <source>
        <dbReference type="ARBA" id="ARBA00023163"/>
    </source>
</evidence>
<evidence type="ECO:0000256" key="1">
    <source>
        <dbReference type="ARBA" id="ARBA00004358"/>
    </source>
</evidence>
<dbReference type="AlphaFoldDB" id="A0AAV9RSF5"/>
<dbReference type="GO" id="GO:0031902">
    <property type="term" value="C:late endosome membrane"/>
    <property type="evidence" value="ECO:0007669"/>
    <property type="project" value="UniProtKB-SubCell"/>
</dbReference>
<keyword evidence="12" id="KW-0968">Cytoplasmic vesicle</keyword>
<protein>
    <recommendedName>
        <fullName evidence="14">WW domain binding protein VOPP1</fullName>
    </recommendedName>
    <alternativeName>
        <fullName evidence="15">Vesicular, overexpressed in cancer, prosurvival protein 1</fullName>
    </alternativeName>
</protein>
<dbReference type="GO" id="GO:0005765">
    <property type="term" value="C:lysosomal membrane"/>
    <property type="evidence" value="ECO:0007669"/>
    <property type="project" value="UniProtKB-SubCell"/>
</dbReference>
<evidence type="ECO:0000256" key="8">
    <source>
        <dbReference type="ARBA" id="ARBA00023015"/>
    </source>
</evidence>
<comment type="similarity">
    <text evidence="3">Belongs to the VOPP1/ECOP family.</text>
</comment>
<keyword evidence="4 16" id="KW-0812">Transmembrane</keyword>
<evidence type="ECO:0000256" key="9">
    <source>
        <dbReference type="ARBA" id="ARBA00023136"/>
    </source>
</evidence>
<dbReference type="PRINTS" id="PR02068">
    <property type="entry name" value="VOPPROTEIN1"/>
</dbReference>
<sequence>MERIIQKNEVTRFMEVKHSFFVIEFLGCVEEKSERGVESKRHSRKPSSSLQRKPTLAVIHLASQQQRNWAPAVLTGGDMRNPLAGGVAVTLWLFVECVDAKKFCWYFEERYPAYFVCRSYEDCCGTRCCVRALSIQRLWYFWVLLMMGVLFCCGAGFFIRRRMYPSHLRDEPTFNVSFTRHPVTTPVSQQPGSMQGFGVNGMAGGDPGITMTQPAYPAQPGSAHMMMWPYPPPPSYCNHPPPPYEQIIQNDNKK</sequence>
<evidence type="ECO:0000256" key="12">
    <source>
        <dbReference type="ARBA" id="ARBA00023329"/>
    </source>
</evidence>
<evidence type="ECO:0000256" key="6">
    <source>
        <dbReference type="ARBA" id="ARBA00022753"/>
    </source>
</evidence>
<accession>A0AAV9RSF5</accession>
<evidence type="ECO:0000313" key="18">
    <source>
        <dbReference type="Proteomes" id="UP001311232"/>
    </source>
</evidence>
<dbReference type="PANTHER" id="PTHR14971:SF2">
    <property type="entry name" value="VESICULAR, OVEREXPRESSED IN CANCER, PROSURVIVAL PROTEIN 1"/>
    <property type="match status" value="1"/>
</dbReference>
<evidence type="ECO:0000313" key="17">
    <source>
        <dbReference type="EMBL" id="KAK5611984.1"/>
    </source>
</evidence>
<keyword evidence="5" id="KW-0732">Signal</keyword>
<evidence type="ECO:0000256" key="2">
    <source>
        <dbReference type="ARBA" id="ARBA00004363"/>
    </source>
</evidence>